<dbReference type="RefSeq" id="WP_250860068.1">
    <property type="nucleotide sequence ID" value="NZ_JAGSOJ010000003.1"/>
</dbReference>
<evidence type="ECO:0000256" key="1">
    <source>
        <dbReference type="ARBA" id="ARBA00022741"/>
    </source>
</evidence>
<dbReference type="PANTHER" id="PTHR11361">
    <property type="entry name" value="DNA MISMATCH REPAIR PROTEIN MUTS FAMILY MEMBER"/>
    <property type="match status" value="1"/>
</dbReference>
<keyword evidence="4" id="KW-0472">Membrane</keyword>
<dbReference type="InterPro" id="IPR045076">
    <property type="entry name" value="MutS"/>
</dbReference>
<dbReference type="AlphaFoldDB" id="A0A9J6P475"/>
<dbReference type="SUPFAM" id="SSF52540">
    <property type="entry name" value="P-loop containing nucleoside triphosphate hydrolases"/>
    <property type="match status" value="1"/>
</dbReference>
<dbReference type="EMBL" id="JAGSOJ010000003">
    <property type="protein sequence ID" value="MCM1990958.1"/>
    <property type="molecule type" value="Genomic_DNA"/>
</dbReference>
<dbReference type="CDD" id="cd03283">
    <property type="entry name" value="ABC_MutS-like"/>
    <property type="match status" value="1"/>
</dbReference>
<feature type="transmembrane region" description="Helical" evidence="4">
    <location>
        <begin position="240"/>
        <end position="258"/>
    </location>
</feature>
<keyword evidence="1" id="KW-0547">Nucleotide-binding</keyword>
<dbReference type="InterPro" id="IPR036187">
    <property type="entry name" value="DNA_mismatch_repair_MutS_sf"/>
</dbReference>
<dbReference type="Pfam" id="PF05192">
    <property type="entry name" value="MutS_III"/>
    <property type="match status" value="1"/>
</dbReference>
<feature type="transmembrane region" description="Helical" evidence="4">
    <location>
        <begin position="54"/>
        <end position="72"/>
    </location>
</feature>
<dbReference type="GO" id="GO:0030983">
    <property type="term" value="F:mismatched DNA binding"/>
    <property type="evidence" value="ECO:0007669"/>
    <property type="project" value="InterPro"/>
</dbReference>
<reference evidence="6" key="1">
    <citation type="journal article" date="2021" name="mSystems">
        <title>Bacteria and Archaea Synergistically Convert Glycine Betaine to Biogenic Methane in the Formosa Cold Seep of the South China Sea.</title>
        <authorList>
            <person name="Li L."/>
            <person name="Zhang W."/>
            <person name="Zhang S."/>
            <person name="Song L."/>
            <person name="Sun Q."/>
            <person name="Zhang H."/>
            <person name="Xiang H."/>
            <person name="Dong X."/>
        </authorList>
    </citation>
    <scope>NUCLEOTIDE SEQUENCE</scope>
    <source>
        <strain evidence="6">ZWT</strain>
    </source>
</reference>
<dbReference type="GO" id="GO:0006298">
    <property type="term" value="P:mismatch repair"/>
    <property type="evidence" value="ECO:0007669"/>
    <property type="project" value="InterPro"/>
</dbReference>
<dbReference type="SMART" id="SM00534">
    <property type="entry name" value="MUTSac"/>
    <property type="match status" value="1"/>
</dbReference>
<dbReference type="PANTHER" id="PTHR11361:SF99">
    <property type="entry name" value="DNA MISMATCH REPAIR PROTEIN"/>
    <property type="match status" value="1"/>
</dbReference>
<dbReference type="GO" id="GO:0005524">
    <property type="term" value="F:ATP binding"/>
    <property type="evidence" value="ECO:0007669"/>
    <property type="project" value="UniProtKB-KW"/>
</dbReference>
<dbReference type="FunFam" id="3.40.50.300:FF:001552">
    <property type="entry name" value="Mismatch repair ATPase (MutS family)"/>
    <property type="match status" value="1"/>
</dbReference>
<organism evidence="6 7">
    <name type="scientific">Oceanirhabdus seepicola</name>
    <dbReference type="NCBI Taxonomy" id="2828781"/>
    <lineage>
        <taxon>Bacteria</taxon>
        <taxon>Bacillati</taxon>
        <taxon>Bacillota</taxon>
        <taxon>Clostridia</taxon>
        <taxon>Eubacteriales</taxon>
        <taxon>Clostridiaceae</taxon>
        <taxon>Oceanirhabdus</taxon>
    </lineage>
</organism>
<feature type="transmembrane region" description="Helical" evidence="4">
    <location>
        <begin position="29"/>
        <end position="48"/>
    </location>
</feature>
<dbReference type="GO" id="GO:0140664">
    <property type="term" value="F:ATP-dependent DNA damage sensor activity"/>
    <property type="evidence" value="ECO:0007669"/>
    <property type="project" value="InterPro"/>
</dbReference>
<dbReference type="GO" id="GO:0005829">
    <property type="term" value="C:cytosol"/>
    <property type="evidence" value="ECO:0007669"/>
    <property type="project" value="TreeGrafter"/>
</dbReference>
<dbReference type="InterPro" id="IPR027417">
    <property type="entry name" value="P-loop_NTPase"/>
</dbReference>
<dbReference type="Pfam" id="PF00488">
    <property type="entry name" value="MutS_V"/>
    <property type="match status" value="1"/>
</dbReference>
<keyword evidence="3" id="KW-0238">DNA-binding</keyword>
<keyword evidence="7" id="KW-1185">Reference proteome</keyword>
<feature type="transmembrane region" description="Helical" evidence="4">
    <location>
        <begin position="326"/>
        <end position="348"/>
    </location>
</feature>
<feature type="domain" description="DNA mismatch repair proteins mutS family" evidence="5">
    <location>
        <begin position="421"/>
        <end position="600"/>
    </location>
</feature>
<dbReference type="InterPro" id="IPR007696">
    <property type="entry name" value="DNA_mismatch_repair_MutS_core"/>
</dbReference>
<keyword evidence="2" id="KW-0067">ATP-binding</keyword>
<evidence type="ECO:0000256" key="4">
    <source>
        <dbReference type="SAM" id="Phobius"/>
    </source>
</evidence>
<evidence type="ECO:0000256" key="3">
    <source>
        <dbReference type="ARBA" id="ARBA00023125"/>
    </source>
</evidence>
<dbReference type="Gene3D" id="3.40.50.300">
    <property type="entry name" value="P-loop containing nucleotide triphosphate hydrolases"/>
    <property type="match status" value="1"/>
</dbReference>
<dbReference type="SUPFAM" id="SSF48334">
    <property type="entry name" value="DNA repair protein MutS, domain III"/>
    <property type="match status" value="1"/>
</dbReference>
<evidence type="ECO:0000313" key="6">
    <source>
        <dbReference type="EMBL" id="MCM1990958.1"/>
    </source>
</evidence>
<dbReference type="Proteomes" id="UP001056429">
    <property type="component" value="Unassembled WGS sequence"/>
</dbReference>
<keyword evidence="4" id="KW-0812">Transmembrane</keyword>
<dbReference type="Gene3D" id="1.10.1420.10">
    <property type="match status" value="1"/>
</dbReference>
<proteinExistence type="predicted"/>
<feature type="transmembrane region" description="Helical" evidence="4">
    <location>
        <begin position="211"/>
        <end position="234"/>
    </location>
</feature>
<gene>
    <name evidence="6" type="ORF">KDK92_14600</name>
</gene>
<name>A0A9J6P475_9CLOT</name>
<reference evidence="6" key="2">
    <citation type="submission" date="2021-04" db="EMBL/GenBank/DDBJ databases">
        <authorList>
            <person name="Dong X."/>
        </authorList>
    </citation>
    <scope>NUCLEOTIDE SEQUENCE</scope>
    <source>
        <strain evidence="6">ZWT</strain>
    </source>
</reference>
<sequence length="601" mass="69703">MKREFFEKRLNKYEVELVNMKKKLNIFGLFRLASILISFAALYFYYSGNGTKNNILLVSCILGIIIFIYCVLEHNKTKKIVSKLKELIQVNKKYINRFDGTWIEFKDKGNEFLNKEHKYSSDLDIFGPKSLFQLINSTRTTFGRKRLANLLKSGKRSKEEIVNRQRAVEEISEKIDFCQNMASPSEQYKGEDGSKELIDFLKNNNRVFKNLNLNILINVVLFLDISLVVVTYLIGENYLLVMLLLLFSHGVVSVYGFLKSSNALGDIFKFKDTLEEYQNIIMNVKKEDFEYKYLQNMKNELFKDKKNVGNAIDELDKIMYRIQMRYNVVTFIIFNILLLGDFRCILYLERWRNEYKDDIKRWFEVINEFECIVSLSVLVHINDKVSYAKIHEEGTLLKSTKLGHPLINEKERVCNNVDLSNRIFVITGSNMSGKTTFLRTIGISLVLAYAGAPVCAEELECSIMDINTSMRIEDDLNAGISTFYAELKRIKKIIDSSNKEKKMIFLIDEIFRGTNSNDRIIGAKSVLHSLNQSWIIGGISTHDFELCKLEGVANNRIANYHFQESYENNKITFDYKLKEGKSTTANAQYLMKLIGIDIIKD</sequence>
<dbReference type="InterPro" id="IPR000432">
    <property type="entry name" value="DNA_mismatch_repair_MutS_C"/>
</dbReference>
<accession>A0A9J6P475</accession>
<evidence type="ECO:0000313" key="7">
    <source>
        <dbReference type="Proteomes" id="UP001056429"/>
    </source>
</evidence>
<comment type="caution">
    <text evidence="6">The sequence shown here is derived from an EMBL/GenBank/DDBJ whole genome shotgun (WGS) entry which is preliminary data.</text>
</comment>
<evidence type="ECO:0000259" key="5">
    <source>
        <dbReference type="SMART" id="SM00534"/>
    </source>
</evidence>
<protein>
    <submittedName>
        <fullName evidence="6">MutS family DNA mismatch repair protein</fullName>
    </submittedName>
</protein>
<keyword evidence="4" id="KW-1133">Transmembrane helix</keyword>
<evidence type="ECO:0000256" key="2">
    <source>
        <dbReference type="ARBA" id="ARBA00022840"/>
    </source>
</evidence>